<name>A0A4V2SCE3_9FIRM</name>
<dbReference type="Proteomes" id="UP000294919">
    <property type="component" value="Unassembled WGS sequence"/>
</dbReference>
<accession>A0A4V2SCE3</accession>
<dbReference type="InterPro" id="IPR047755">
    <property type="entry name" value="OrtA"/>
</dbReference>
<dbReference type="RefSeq" id="WP_132242715.1">
    <property type="nucleotide sequence ID" value="NZ_SLWV01000003.1"/>
</dbReference>
<dbReference type="OrthoDB" id="3712030at2"/>
<dbReference type="AlphaFoldDB" id="A0A4V2SCE3"/>
<evidence type="ECO:0000313" key="1">
    <source>
        <dbReference type="EMBL" id="TCO79040.1"/>
    </source>
</evidence>
<sequence length="102" mass="11279">MKAKKGDWVNIYNVVMEVGERAPQVPEDTKSVPLEMWVKGFIQNDACVGDQVEIKTITGRTVSGKLVEINPSYTHSFGNTVPEVFQIGLQLKEILFGGGCHE</sequence>
<proteinExistence type="predicted"/>
<dbReference type="NCBIfam" id="NF040739">
    <property type="entry name" value="ornith_OrtA"/>
    <property type="match status" value="1"/>
</dbReference>
<dbReference type="Pfam" id="PF22010">
    <property type="entry name" value="OrtA"/>
    <property type="match status" value="1"/>
</dbReference>
<organism evidence="1 2">
    <name type="scientific">Marinisporobacter balticus</name>
    <dbReference type="NCBI Taxonomy" id="2018667"/>
    <lineage>
        <taxon>Bacteria</taxon>
        <taxon>Bacillati</taxon>
        <taxon>Bacillota</taxon>
        <taxon>Clostridia</taxon>
        <taxon>Peptostreptococcales</taxon>
        <taxon>Thermotaleaceae</taxon>
        <taxon>Marinisporobacter</taxon>
    </lineage>
</organism>
<protein>
    <submittedName>
        <fullName evidence="1">2-amino-4-ketopentanoate thiolase alpha subunit</fullName>
    </submittedName>
</protein>
<dbReference type="EMBL" id="SLWV01000003">
    <property type="protein sequence ID" value="TCO79040.1"/>
    <property type="molecule type" value="Genomic_DNA"/>
</dbReference>
<gene>
    <name evidence="1" type="ORF">EV214_10391</name>
</gene>
<reference evidence="1 2" key="1">
    <citation type="submission" date="2019-03" db="EMBL/GenBank/DDBJ databases">
        <title>Genomic Encyclopedia of Type Strains, Phase IV (KMG-IV): sequencing the most valuable type-strain genomes for metagenomic binning, comparative biology and taxonomic classification.</title>
        <authorList>
            <person name="Goeker M."/>
        </authorList>
    </citation>
    <scope>NUCLEOTIDE SEQUENCE [LARGE SCALE GENOMIC DNA]</scope>
    <source>
        <strain evidence="1 2">DSM 102940</strain>
    </source>
</reference>
<evidence type="ECO:0000313" key="2">
    <source>
        <dbReference type="Proteomes" id="UP000294919"/>
    </source>
</evidence>
<comment type="caution">
    <text evidence="1">The sequence shown here is derived from an EMBL/GenBank/DDBJ whole genome shotgun (WGS) entry which is preliminary data.</text>
</comment>
<keyword evidence="2" id="KW-1185">Reference proteome</keyword>